<dbReference type="AlphaFoldDB" id="A0A9D2GU53"/>
<name>A0A9D2GU53_9BACT</name>
<evidence type="ECO:0000259" key="4">
    <source>
        <dbReference type="PROSITE" id="PS01124"/>
    </source>
</evidence>
<dbReference type="InterPro" id="IPR009057">
    <property type="entry name" value="Homeodomain-like_sf"/>
</dbReference>
<sequence>MNSCFLENKEKLLNELLPLMPEPVSYNTLIDGLMIVRRDTPAMSEVCMQQPVFLFSVQGEKRYAAGSKVIDYHEGQIVFQGAPMPSSSYVLKASKECPYIAMILSVDMQIMSELIYSIENVDTSIINHSYSSLGMIDATDELINSFLRLAHLLNANENDIKILSPLIIKEIYYYLLKTPLREKLLPFAIASSQNYKILKALTYLKENFNKRLSINELADMVNMSPATFHRHFKMVTTLSPIQYQKSLRLLEASRILQYENATVSEAAFKVGYESISQFTREYKRMFNVTPKNKQ</sequence>
<keyword evidence="3" id="KW-0804">Transcription</keyword>
<dbReference type="PROSITE" id="PS00041">
    <property type="entry name" value="HTH_ARAC_FAMILY_1"/>
    <property type="match status" value="1"/>
</dbReference>
<keyword evidence="2" id="KW-0238">DNA-binding</keyword>
<dbReference type="PROSITE" id="PS01124">
    <property type="entry name" value="HTH_ARAC_FAMILY_2"/>
    <property type="match status" value="1"/>
</dbReference>
<dbReference type="SUPFAM" id="SSF46689">
    <property type="entry name" value="Homeodomain-like"/>
    <property type="match status" value="2"/>
</dbReference>
<evidence type="ECO:0000313" key="5">
    <source>
        <dbReference type="EMBL" id="HIZ90058.1"/>
    </source>
</evidence>
<evidence type="ECO:0000256" key="2">
    <source>
        <dbReference type="ARBA" id="ARBA00023125"/>
    </source>
</evidence>
<accession>A0A9D2GU53</accession>
<proteinExistence type="predicted"/>
<dbReference type="Pfam" id="PF06719">
    <property type="entry name" value="AraC_N"/>
    <property type="match status" value="1"/>
</dbReference>
<dbReference type="PANTHER" id="PTHR43436:SF1">
    <property type="entry name" value="TRANSCRIPTIONAL REGULATORY PROTEIN"/>
    <property type="match status" value="1"/>
</dbReference>
<evidence type="ECO:0000256" key="1">
    <source>
        <dbReference type="ARBA" id="ARBA00023015"/>
    </source>
</evidence>
<dbReference type="GO" id="GO:0003700">
    <property type="term" value="F:DNA-binding transcription factor activity"/>
    <property type="evidence" value="ECO:0007669"/>
    <property type="project" value="InterPro"/>
</dbReference>
<keyword evidence="1" id="KW-0805">Transcription regulation</keyword>
<dbReference type="Pfam" id="PF12833">
    <property type="entry name" value="HTH_18"/>
    <property type="match status" value="1"/>
</dbReference>
<dbReference type="InterPro" id="IPR009594">
    <property type="entry name" value="Tscrpt_reg_HTH_AraC_N"/>
</dbReference>
<evidence type="ECO:0000256" key="3">
    <source>
        <dbReference type="ARBA" id="ARBA00023163"/>
    </source>
</evidence>
<dbReference type="EMBL" id="DXAQ01000132">
    <property type="protein sequence ID" value="HIZ90058.1"/>
    <property type="molecule type" value="Genomic_DNA"/>
</dbReference>
<comment type="caution">
    <text evidence="5">The sequence shown here is derived from an EMBL/GenBank/DDBJ whole genome shotgun (WGS) entry which is preliminary data.</text>
</comment>
<dbReference type="Proteomes" id="UP000824176">
    <property type="component" value="Unassembled WGS sequence"/>
</dbReference>
<dbReference type="InterPro" id="IPR018062">
    <property type="entry name" value="HTH_AraC-typ_CS"/>
</dbReference>
<dbReference type="Gene3D" id="1.10.10.60">
    <property type="entry name" value="Homeodomain-like"/>
    <property type="match status" value="2"/>
</dbReference>
<reference evidence="5" key="1">
    <citation type="journal article" date="2021" name="PeerJ">
        <title>Extensive microbial diversity within the chicken gut microbiome revealed by metagenomics and culture.</title>
        <authorList>
            <person name="Gilroy R."/>
            <person name="Ravi A."/>
            <person name="Getino M."/>
            <person name="Pursley I."/>
            <person name="Horton D.L."/>
            <person name="Alikhan N.F."/>
            <person name="Baker D."/>
            <person name="Gharbi K."/>
            <person name="Hall N."/>
            <person name="Watson M."/>
            <person name="Adriaenssens E.M."/>
            <person name="Foster-Nyarko E."/>
            <person name="Jarju S."/>
            <person name="Secka A."/>
            <person name="Antonio M."/>
            <person name="Oren A."/>
            <person name="Chaudhuri R.R."/>
            <person name="La Ragione R."/>
            <person name="Hildebrand F."/>
            <person name="Pallen M.J."/>
        </authorList>
    </citation>
    <scope>NUCLEOTIDE SEQUENCE</scope>
    <source>
        <strain evidence="5">ChiW4-1371</strain>
    </source>
</reference>
<dbReference type="SMART" id="SM00342">
    <property type="entry name" value="HTH_ARAC"/>
    <property type="match status" value="1"/>
</dbReference>
<organism evidence="5 6">
    <name type="scientific">Candidatus Mucispirillum faecigallinarum</name>
    <dbReference type="NCBI Taxonomy" id="2838699"/>
    <lineage>
        <taxon>Bacteria</taxon>
        <taxon>Pseudomonadati</taxon>
        <taxon>Deferribacterota</taxon>
        <taxon>Deferribacteres</taxon>
        <taxon>Deferribacterales</taxon>
        <taxon>Mucispirillaceae</taxon>
        <taxon>Mucispirillum</taxon>
    </lineage>
</organism>
<evidence type="ECO:0000313" key="6">
    <source>
        <dbReference type="Proteomes" id="UP000824176"/>
    </source>
</evidence>
<protein>
    <submittedName>
        <fullName evidence="5">AraC family transcriptional regulator</fullName>
    </submittedName>
</protein>
<feature type="domain" description="HTH araC/xylS-type" evidence="4">
    <location>
        <begin position="198"/>
        <end position="294"/>
    </location>
</feature>
<dbReference type="InterPro" id="IPR018060">
    <property type="entry name" value="HTH_AraC"/>
</dbReference>
<gene>
    <name evidence="5" type="ORF">H9804_08925</name>
</gene>
<dbReference type="GO" id="GO:0043565">
    <property type="term" value="F:sequence-specific DNA binding"/>
    <property type="evidence" value="ECO:0007669"/>
    <property type="project" value="InterPro"/>
</dbReference>
<dbReference type="PANTHER" id="PTHR43436">
    <property type="entry name" value="ARAC-FAMILY TRANSCRIPTIONAL REGULATOR"/>
    <property type="match status" value="1"/>
</dbReference>
<reference evidence="5" key="2">
    <citation type="submission" date="2021-04" db="EMBL/GenBank/DDBJ databases">
        <authorList>
            <person name="Gilroy R."/>
        </authorList>
    </citation>
    <scope>NUCLEOTIDE SEQUENCE</scope>
    <source>
        <strain evidence="5">ChiW4-1371</strain>
    </source>
</reference>